<reference evidence="1 2" key="1">
    <citation type="submission" date="2016-07" db="EMBL/GenBank/DDBJ databases">
        <title>Multiple horizontal gene transfer events from other fungi enriched the ability of initially mycotrophic Trichoderma (Ascomycota) to feed on dead plant biomass.</title>
        <authorList>
            <consortium name="DOE Joint Genome Institute"/>
            <person name="Aerts A."/>
            <person name="Atanasova L."/>
            <person name="Chenthamara K."/>
            <person name="Zhang J."/>
            <person name="Grujic M."/>
            <person name="Henrissat B."/>
            <person name="Kuo A."/>
            <person name="Salamov A."/>
            <person name="Lipzen A."/>
            <person name="Labutti K."/>
            <person name="Barry K."/>
            <person name="Miao Y."/>
            <person name="Rahimi M.J."/>
            <person name="Shen Q."/>
            <person name="Grigoriev I.V."/>
            <person name="Kubicek C.P."/>
            <person name="Druzhinina I.S."/>
        </authorList>
    </citation>
    <scope>NUCLEOTIDE SEQUENCE [LARGE SCALE GENOMIC DNA]</scope>
    <source>
        <strain evidence="1 2">CBS 433.97</strain>
    </source>
</reference>
<proteinExistence type="predicted"/>
<dbReference type="AlphaFoldDB" id="A0A2T3Z5Z6"/>
<accession>A0A2T3Z5Z6</accession>
<evidence type="ECO:0000313" key="2">
    <source>
        <dbReference type="Proteomes" id="UP000240493"/>
    </source>
</evidence>
<protein>
    <submittedName>
        <fullName evidence="1">Uncharacterized protein</fullName>
    </submittedName>
</protein>
<evidence type="ECO:0000313" key="1">
    <source>
        <dbReference type="EMBL" id="PTB40238.1"/>
    </source>
</evidence>
<keyword evidence="2" id="KW-1185">Reference proteome</keyword>
<name>A0A2T3Z5Z6_TRIA4</name>
<organism evidence="1 2">
    <name type="scientific">Trichoderma asperellum (strain ATCC 204424 / CBS 433.97 / NBRC 101777)</name>
    <dbReference type="NCBI Taxonomy" id="1042311"/>
    <lineage>
        <taxon>Eukaryota</taxon>
        <taxon>Fungi</taxon>
        <taxon>Dikarya</taxon>
        <taxon>Ascomycota</taxon>
        <taxon>Pezizomycotina</taxon>
        <taxon>Sordariomycetes</taxon>
        <taxon>Hypocreomycetidae</taxon>
        <taxon>Hypocreales</taxon>
        <taxon>Hypocreaceae</taxon>
        <taxon>Trichoderma</taxon>
    </lineage>
</organism>
<dbReference type="Proteomes" id="UP000240493">
    <property type="component" value="Unassembled WGS sequence"/>
</dbReference>
<sequence length="103" mass="11382">MVVQRKQPLASRTMVVLKLMESKNCHFSLLAWSDSALSEISGLLVGNSYWLLIMELLKYITDAYRQFTALVHAAASTVRPITAVCLPLAGSPMYGKPGIHWAC</sequence>
<dbReference type="STRING" id="1042311.A0A2T3Z5Z6"/>
<gene>
    <name evidence="1" type="ORF">M441DRAFT_429453</name>
</gene>
<dbReference type="EMBL" id="KZ679263">
    <property type="protein sequence ID" value="PTB40238.1"/>
    <property type="molecule type" value="Genomic_DNA"/>
</dbReference>